<keyword evidence="6 7" id="KW-0472">Membrane</keyword>
<dbReference type="Pfam" id="PF07690">
    <property type="entry name" value="MFS_1"/>
    <property type="match status" value="1"/>
</dbReference>
<dbReference type="Gene3D" id="1.20.1250.20">
    <property type="entry name" value="MFS general substrate transporter like domains"/>
    <property type="match status" value="1"/>
</dbReference>
<organism evidence="9 10">
    <name type="scientific">Mugilogobius chulae</name>
    <name type="common">yellowstripe goby</name>
    <dbReference type="NCBI Taxonomy" id="88201"/>
    <lineage>
        <taxon>Eukaryota</taxon>
        <taxon>Metazoa</taxon>
        <taxon>Chordata</taxon>
        <taxon>Craniata</taxon>
        <taxon>Vertebrata</taxon>
        <taxon>Euteleostomi</taxon>
        <taxon>Actinopterygii</taxon>
        <taxon>Neopterygii</taxon>
        <taxon>Teleostei</taxon>
        <taxon>Neoteleostei</taxon>
        <taxon>Acanthomorphata</taxon>
        <taxon>Gobiaria</taxon>
        <taxon>Gobiiformes</taxon>
        <taxon>Gobioidei</taxon>
        <taxon>Gobiidae</taxon>
        <taxon>Gobionellinae</taxon>
        <taxon>Mugilogobius</taxon>
    </lineage>
</organism>
<evidence type="ECO:0000256" key="3">
    <source>
        <dbReference type="ARBA" id="ARBA00022692"/>
    </source>
</evidence>
<dbReference type="GO" id="GO:0006820">
    <property type="term" value="P:monoatomic anion transport"/>
    <property type="evidence" value="ECO:0007669"/>
    <property type="project" value="TreeGrafter"/>
</dbReference>
<gene>
    <name evidence="9" type="ORF">WMY93_018891</name>
</gene>
<dbReference type="GO" id="GO:0016324">
    <property type="term" value="C:apical plasma membrane"/>
    <property type="evidence" value="ECO:0007669"/>
    <property type="project" value="TreeGrafter"/>
</dbReference>
<dbReference type="EMBL" id="JBBPFD010000013">
    <property type="protein sequence ID" value="KAK7902122.1"/>
    <property type="molecule type" value="Genomic_DNA"/>
</dbReference>
<evidence type="ECO:0000256" key="2">
    <source>
        <dbReference type="ARBA" id="ARBA00022448"/>
    </source>
</evidence>
<evidence type="ECO:0000259" key="8">
    <source>
        <dbReference type="PROSITE" id="PS50850"/>
    </source>
</evidence>
<keyword evidence="10" id="KW-1185">Reference proteome</keyword>
<evidence type="ECO:0000256" key="1">
    <source>
        <dbReference type="ARBA" id="ARBA00004141"/>
    </source>
</evidence>
<accession>A0AAW0NW56</accession>
<feature type="transmembrane region" description="Helical" evidence="7">
    <location>
        <begin position="12"/>
        <end position="30"/>
    </location>
</feature>
<feature type="domain" description="Major facilitator superfamily (MFS) profile" evidence="8">
    <location>
        <begin position="1"/>
        <end position="180"/>
    </location>
</feature>
<dbReference type="AlphaFoldDB" id="A0AAW0NW56"/>
<name>A0AAW0NW56_9GOBI</name>
<dbReference type="InterPro" id="IPR050382">
    <property type="entry name" value="MFS_Na/Anion_cotransporter"/>
</dbReference>
<reference evidence="10" key="1">
    <citation type="submission" date="2024-04" db="EMBL/GenBank/DDBJ databases">
        <title>Salinicola lusitanus LLJ914,a marine bacterium isolated from the Okinawa Trough.</title>
        <authorList>
            <person name="Li J."/>
        </authorList>
    </citation>
    <scope>NUCLEOTIDE SEQUENCE [LARGE SCALE GENOMIC DNA]</scope>
</reference>
<dbReference type="SUPFAM" id="SSF103473">
    <property type="entry name" value="MFS general substrate transporter"/>
    <property type="match status" value="1"/>
</dbReference>
<evidence type="ECO:0000256" key="4">
    <source>
        <dbReference type="ARBA" id="ARBA00022847"/>
    </source>
</evidence>
<keyword evidence="3 7" id="KW-0812">Transmembrane</keyword>
<dbReference type="PANTHER" id="PTHR11662">
    <property type="entry name" value="SOLUTE CARRIER FAMILY 17"/>
    <property type="match status" value="1"/>
</dbReference>
<dbReference type="InterPro" id="IPR011701">
    <property type="entry name" value="MFS"/>
</dbReference>
<dbReference type="PROSITE" id="PS50850">
    <property type="entry name" value="MFS"/>
    <property type="match status" value="1"/>
</dbReference>
<keyword evidence="5 7" id="KW-1133">Transmembrane helix</keyword>
<dbReference type="FunFam" id="1.20.1250.20:FF:000003">
    <property type="entry name" value="Solute carrier family 17 member 3"/>
    <property type="match status" value="1"/>
</dbReference>
<evidence type="ECO:0000256" key="6">
    <source>
        <dbReference type="ARBA" id="ARBA00023136"/>
    </source>
</evidence>
<dbReference type="InterPro" id="IPR036259">
    <property type="entry name" value="MFS_trans_sf"/>
</dbReference>
<keyword evidence="2" id="KW-0813">Transport</keyword>
<dbReference type="GO" id="GO:0015293">
    <property type="term" value="F:symporter activity"/>
    <property type="evidence" value="ECO:0007669"/>
    <property type="project" value="UniProtKB-KW"/>
</dbReference>
<comment type="caution">
    <text evidence="9">The sequence shown here is derived from an EMBL/GenBank/DDBJ whole genome shotgun (WGS) entry which is preliminary data.</text>
</comment>
<evidence type="ECO:0000313" key="9">
    <source>
        <dbReference type="EMBL" id="KAK7902122.1"/>
    </source>
</evidence>
<sequence>MKDVLGFSIKQNGMLSALPYIGCAILAVLSGQFADYLRETRHCQTVRVRKIFSLVGMIGPAIFLVAAGYTGCNYTLAVTFLTLSSSLGGVSASGFNINHLDIAPSFAGILLGITNTFATIPGMIGPVIAKSLTTNNTMEEWQTVFYIAAAINLFGATFYTAFGQGTVQPWAVKTTLSHGD</sequence>
<evidence type="ECO:0000256" key="7">
    <source>
        <dbReference type="SAM" id="Phobius"/>
    </source>
</evidence>
<dbReference type="PANTHER" id="PTHR11662:SF432">
    <property type="entry name" value="SIALIN"/>
    <property type="match status" value="1"/>
</dbReference>
<evidence type="ECO:0000256" key="5">
    <source>
        <dbReference type="ARBA" id="ARBA00022989"/>
    </source>
</evidence>
<feature type="transmembrane region" description="Helical" evidence="7">
    <location>
        <begin position="102"/>
        <end position="124"/>
    </location>
</feature>
<keyword evidence="4" id="KW-0769">Symport</keyword>
<comment type="subcellular location">
    <subcellularLocation>
        <location evidence="1">Membrane</location>
        <topology evidence="1">Multi-pass membrane protein</topology>
    </subcellularLocation>
</comment>
<dbReference type="Proteomes" id="UP001460270">
    <property type="component" value="Unassembled WGS sequence"/>
</dbReference>
<protein>
    <recommendedName>
        <fullName evidence="8">Major facilitator superfamily (MFS) profile domain-containing protein</fullName>
    </recommendedName>
</protein>
<proteinExistence type="predicted"/>
<feature type="transmembrane region" description="Helical" evidence="7">
    <location>
        <begin position="51"/>
        <end position="70"/>
    </location>
</feature>
<evidence type="ECO:0000313" key="10">
    <source>
        <dbReference type="Proteomes" id="UP001460270"/>
    </source>
</evidence>
<dbReference type="InterPro" id="IPR020846">
    <property type="entry name" value="MFS_dom"/>
</dbReference>
<feature type="transmembrane region" description="Helical" evidence="7">
    <location>
        <begin position="144"/>
        <end position="162"/>
    </location>
</feature>